<keyword evidence="2" id="KW-1185">Reference proteome</keyword>
<comment type="caution">
    <text evidence="1">The sequence shown here is derived from an EMBL/GenBank/DDBJ whole genome shotgun (WGS) entry which is preliminary data.</text>
</comment>
<proteinExistence type="predicted"/>
<name>A0ABV0R2V6_9TELE</name>
<evidence type="ECO:0000313" key="1">
    <source>
        <dbReference type="EMBL" id="MEQ2202455.1"/>
    </source>
</evidence>
<sequence>MDQISSADHNHTGFYPPLLPLSMPINLMRCNKRNPSVPRCTSATFTVVFPTAVSPIFPVSSDFVLDISVKIMSQGALAARHGESGVRGREWAGRDVEVFVWEGGVKSGERR</sequence>
<dbReference type="EMBL" id="JAHRIN010033715">
    <property type="protein sequence ID" value="MEQ2202455.1"/>
    <property type="molecule type" value="Genomic_DNA"/>
</dbReference>
<organism evidence="1 2">
    <name type="scientific">Xenoophorus captivus</name>
    <dbReference type="NCBI Taxonomy" id="1517983"/>
    <lineage>
        <taxon>Eukaryota</taxon>
        <taxon>Metazoa</taxon>
        <taxon>Chordata</taxon>
        <taxon>Craniata</taxon>
        <taxon>Vertebrata</taxon>
        <taxon>Euteleostomi</taxon>
        <taxon>Actinopterygii</taxon>
        <taxon>Neopterygii</taxon>
        <taxon>Teleostei</taxon>
        <taxon>Neoteleostei</taxon>
        <taxon>Acanthomorphata</taxon>
        <taxon>Ovalentaria</taxon>
        <taxon>Atherinomorphae</taxon>
        <taxon>Cyprinodontiformes</taxon>
        <taxon>Goodeidae</taxon>
        <taxon>Xenoophorus</taxon>
    </lineage>
</organism>
<reference evidence="1 2" key="1">
    <citation type="submission" date="2021-06" db="EMBL/GenBank/DDBJ databases">
        <authorList>
            <person name="Palmer J.M."/>
        </authorList>
    </citation>
    <scope>NUCLEOTIDE SEQUENCE [LARGE SCALE GENOMIC DNA]</scope>
    <source>
        <strain evidence="1 2">XC_2019</strain>
        <tissue evidence="1">Muscle</tissue>
    </source>
</reference>
<dbReference type="Proteomes" id="UP001434883">
    <property type="component" value="Unassembled WGS sequence"/>
</dbReference>
<gene>
    <name evidence="1" type="ORF">XENOCAPTIV_000697</name>
</gene>
<protein>
    <submittedName>
        <fullName evidence="1">Uncharacterized protein</fullName>
    </submittedName>
</protein>
<evidence type="ECO:0000313" key="2">
    <source>
        <dbReference type="Proteomes" id="UP001434883"/>
    </source>
</evidence>
<accession>A0ABV0R2V6</accession>